<proteinExistence type="predicted"/>
<sequence length="344" mass="38430">MNFQNPSVVQYEFTKTATPGNPVQIFIKDPRVASLALVTSGGAGCNNNFAVMVEEGDRIRPQYQVICIEQGNLINVCNASNIVQSPYMIVSPPYGPNYNGICLPGAPRFFPDLLMNNRFIYCDGNGNPVIVLCPLSEIFEPILFQCVPGSPMTYTQSTARPTTPSTRMTTMRRTTQRVTFPVTTPRIITQTPLPTNVISFMPCTPENLKAGIFYFPYPNDEKRYIECYNIPFYGVVKVCAENHYWSQAQLTCLYKDPVIDPTVNSYILGLAKPCGSVPDQYFYPHPDSTKVHMYIHCDQYGDAFLKVCPNNFIWFQAIMQCVPRGIIIGGSTPLPPLTAQPGKK</sequence>
<evidence type="ECO:0000259" key="1">
    <source>
        <dbReference type="SMART" id="SM00494"/>
    </source>
</evidence>
<dbReference type="SMART" id="SM00494">
    <property type="entry name" value="ChtBD2"/>
    <property type="match status" value="3"/>
</dbReference>
<evidence type="ECO:0000313" key="2">
    <source>
        <dbReference type="EMBL" id="KAJ8300526.1"/>
    </source>
</evidence>
<comment type="caution">
    <text evidence="2">The sequence shown here is derived from an EMBL/GenBank/DDBJ whole genome shotgun (WGS) entry which is preliminary data.</text>
</comment>
<reference evidence="2 3" key="1">
    <citation type="submission" date="2022-12" db="EMBL/GenBank/DDBJ databases">
        <title>Chromosome-level genome of Tegillarca granosa.</title>
        <authorList>
            <person name="Kim J."/>
        </authorList>
    </citation>
    <scope>NUCLEOTIDE SEQUENCE [LARGE SCALE GENOMIC DNA]</scope>
    <source>
        <strain evidence="2">Teg-2019</strain>
        <tissue evidence="2">Adductor muscle</tissue>
    </source>
</reference>
<dbReference type="InterPro" id="IPR002557">
    <property type="entry name" value="Chitin-bd_dom"/>
</dbReference>
<feature type="domain" description="Chitin-binding type-2" evidence="1">
    <location>
        <begin position="201"/>
        <end position="263"/>
    </location>
</feature>
<feature type="domain" description="Chitin-binding type-2" evidence="1">
    <location>
        <begin position="100"/>
        <end position="153"/>
    </location>
</feature>
<gene>
    <name evidence="2" type="ORF">KUTeg_022045</name>
</gene>
<feature type="domain" description="Chitin-binding type-2" evidence="1">
    <location>
        <begin position="272"/>
        <end position="326"/>
    </location>
</feature>
<protein>
    <recommendedName>
        <fullName evidence="1">Chitin-binding type-2 domain-containing protein</fullName>
    </recommendedName>
</protein>
<accession>A0ABQ9E7Z6</accession>
<dbReference type="Proteomes" id="UP001217089">
    <property type="component" value="Unassembled WGS sequence"/>
</dbReference>
<name>A0ABQ9E7Z6_TEGGR</name>
<evidence type="ECO:0000313" key="3">
    <source>
        <dbReference type="Proteomes" id="UP001217089"/>
    </source>
</evidence>
<keyword evidence="3" id="KW-1185">Reference proteome</keyword>
<organism evidence="2 3">
    <name type="scientific">Tegillarca granosa</name>
    <name type="common">Malaysian cockle</name>
    <name type="synonym">Anadara granosa</name>
    <dbReference type="NCBI Taxonomy" id="220873"/>
    <lineage>
        <taxon>Eukaryota</taxon>
        <taxon>Metazoa</taxon>
        <taxon>Spiralia</taxon>
        <taxon>Lophotrochozoa</taxon>
        <taxon>Mollusca</taxon>
        <taxon>Bivalvia</taxon>
        <taxon>Autobranchia</taxon>
        <taxon>Pteriomorphia</taxon>
        <taxon>Arcoida</taxon>
        <taxon>Arcoidea</taxon>
        <taxon>Arcidae</taxon>
        <taxon>Tegillarca</taxon>
    </lineage>
</organism>
<dbReference type="EMBL" id="JARBDR010000919">
    <property type="protein sequence ID" value="KAJ8300526.1"/>
    <property type="molecule type" value="Genomic_DNA"/>
</dbReference>
<dbReference type="InterPro" id="IPR036508">
    <property type="entry name" value="Chitin-bd_dom_sf"/>
</dbReference>
<dbReference type="SUPFAM" id="SSF57625">
    <property type="entry name" value="Invertebrate chitin-binding proteins"/>
    <property type="match status" value="3"/>
</dbReference>